<evidence type="ECO:0000313" key="1">
    <source>
        <dbReference type="EMBL" id="KAI0041167.1"/>
    </source>
</evidence>
<proteinExistence type="predicted"/>
<keyword evidence="2" id="KW-1185">Reference proteome</keyword>
<reference evidence="1" key="2">
    <citation type="journal article" date="2022" name="New Phytol.">
        <title>Evolutionary transition to the ectomycorrhizal habit in the genomes of a hyperdiverse lineage of mushroom-forming fungi.</title>
        <authorList>
            <person name="Looney B."/>
            <person name="Miyauchi S."/>
            <person name="Morin E."/>
            <person name="Drula E."/>
            <person name="Courty P.E."/>
            <person name="Kohler A."/>
            <person name="Kuo A."/>
            <person name="LaButti K."/>
            <person name="Pangilinan J."/>
            <person name="Lipzen A."/>
            <person name="Riley R."/>
            <person name="Andreopoulos W."/>
            <person name="He G."/>
            <person name="Johnson J."/>
            <person name="Nolan M."/>
            <person name="Tritt A."/>
            <person name="Barry K.W."/>
            <person name="Grigoriev I.V."/>
            <person name="Nagy L.G."/>
            <person name="Hibbett D."/>
            <person name="Henrissat B."/>
            <person name="Matheny P.B."/>
            <person name="Labbe J."/>
            <person name="Martin F.M."/>
        </authorList>
    </citation>
    <scope>NUCLEOTIDE SEQUENCE</scope>
    <source>
        <strain evidence="1">FP105234-sp</strain>
    </source>
</reference>
<protein>
    <submittedName>
        <fullName evidence="1">Uncharacterized protein</fullName>
    </submittedName>
</protein>
<name>A0ACB8RB41_9AGAM</name>
<evidence type="ECO:0000313" key="2">
    <source>
        <dbReference type="Proteomes" id="UP000814033"/>
    </source>
</evidence>
<dbReference type="Proteomes" id="UP000814033">
    <property type="component" value="Unassembled WGS sequence"/>
</dbReference>
<accession>A0ACB8RB41</accession>
<gene>
    <name evidence="1" type="ORF">FA95DRAFT_768150</name>
</gene>
<comment type="caution">
    <text evidence="1">The sequence shown here is derived from an EMBL/GenBank/DDBJ whole genome shotgun (WGS) entry which is preliminary data.</text>
</comment>
<dbReference type="EMBL" id="MU276140">
    <property type="protein sequence ID" value="KAI0041167.1"/>
    <property type="molecule type" value="Genomic_DNA"/>
</dbReference>
<organism evidence="1 2">
    <name type="scientific">Auriscalpium vulgare</name>
    <dbReference type="NCBI Taxonomy" id="40419"/>
    <lineage>
        <taxon>Eukaryota</taxon>
        <taxon>Fungi</taxon>
        <taxon>Dikarya</taxon>
        <taxon>Basidiomycota</taxon>
        <taxon>Agaricomycotina</taxon>
        <taxon>Agaricomycetes</taxon>
        <taxon>Russulales</taxon>
        <taxon>Auriscalpiaceae</taxon>
        <taxon>Auriscalpium</taxon>
    </lineage>
</organism>
<reference evidence="1" key="1">
    <citation type="submission" date="2021-02" db="EMBL/GenBank/DDBJ databases">
        <authorList>
            <consortium name="DOE Joint Genome Institute"/>
            <person name="Ahrendt S."/>
            <person name="Looney B.P."/>
            <person name="Miyauchi S."/>
            <person name="Morin E."/>
            <person name="Drula E."/>
            <person name="Courty P.E."/>
            <person name="Chicoki N."/>
            <person name="Fauchery L."/>
            <person name="Kohler A."/>
            <person name="Kuo A."/>
            <person name="Labutti K."/>
            <person name="Pangilinan J."/>
            <person name="Lipzen A."/>
            <person name="Riley R."/>
            <person name="Andreopoulos W."/>
            <person name="He G."/>
            <person name="Johnson J."/>
            <person name="Barry K.W."/>
            <person name="Grigoriev I.V."/>
            <person name="Nagy L."/>
            <person name="Hibbett D."/>
            <person name="Henrissat B."/>
            <person name="Matheny P.B."/>
            <person name="Labbe J."/>
            <person name="Martin F."/>
        </authorList>
    </citation>
    <scope>NUCLEOTIDE SEQUENCE</scope>
    <source>
        <strain evidence="1">FP105234-sp</strain>
    </source>
</reference>
<sequence length="436" mass="48432">MKGFIGQTRAVHRPSTHASSPFAQSKQVVGRDQKDWDKASLTRSTRAELRLVGPQKDERNERGRQSEEIIKVDHPKYRPSAAGEQVTLGYERYDPPCSACAEGAALCETRTSSTCARRTRHHIKCSRARCTRSASKNRRKGEDGPDANKSSEVEDSEIDERPIIKRPRSNDIVRTVSISSQSFSNVKSTSDAPVKVYGQSKTAQSPLASGFSKLSTLEEFSSYGTDIEASQQLSADTSPTALSTPSILTPTVKSTHQKFWPTAVPHPSLTFKVIQRQHRVSSQISEVGLCRVRSTNVASVTFSSVPNADDLYTWETWRRVPSAYRGHLARACWRLCTWRAAWEVLKDAGGDVWKSAVGRSVKRHVGFIGKVLDALWEELRLAAEGNTLGAECRSPTLDHYLRIEGVVDGFALRALEKYLEDHDEASLDRVDPLHIA</sequence>